<keyword evidence="2" id="KW-1185">Reference proteome</keyword>
<sequence>MVPAGGGNALTLPAHRHAVRMEVGNGRAPTWLMAIQQQGADGEGLNLFRFGDGFQGLQKLASVQPDASHHDRAELVAVGRDVALVYAYEAPSLGASSRHDVWFQWWRYQEAQDTWAPEPPVRVFNADSATAYSRALLARDSRGRLWVQAFRLEADGGSTAVVAVSTDGGASFQRQPDLGRVRR</sequence>
<reference evidence="2" key="1">
    <citation type="submission" date="2018-09" db="EMBL/GenBank/DDBJ databases">
        <authorList>
            <person name="Livingstone P.G."/>
            <person name="Whitworth D.E."/>
        </authorList>
    </citation>
    <scope>NUCLEOTIDE SEQUENCE [LARGE SCALE GENOMIC DNA]</scope>
    <source>
        <strain evidence="2">CA040B</strain>
    </source>
</reference>
<evidence type="ECO:0000313" key="2">
    <source>
        <dbReference type="Proteomes" id="UP000273405"/>
    </source>
</evidence>
<evidence type="ECO:0000313" key="1">
    <source>
        <dbReference type="EMBL" id="RKH36908.1"/>
    </source>
</evidence>
<proteinExistence type="predicted"/>
<feature type="non-terminal residue" evidence="1">
    <location>
        <position position="183"/>
    </location>
</feature>
<dbReference type="Proteomes" id="UP000273405">
    <property type="component" value="Unassembled WGS sequence"/>
</dbReference>
<organism evidence="1 2">
    <name type="scientific">Corallococcus sicarius</name>
    <dbReference type="NCBI Taxonomy" id="2316726"/>
    <lineage>
        <taxon>Bacteria</taxon>
        <taxon>Pseudomonadati</taxon>
        <taxon>Myxococcota</taxon>
        <taxon>Myxococcia</taxon>
        <taxon>Myxococcales</taxon>
        <taxon>Cystobacterineae</taxon>
        <taxon>Myxococcaceae</taxon>
        <taxon>Corallococcus</taxon>
    </lineage>
</organism>
<comment type="caution">
    <text evidence="1">The sequence shown here is derived from an EMBL/GenBank/DDBJ whole genome shotgun (WGS) entry which is preliminary data.</text>
</comment>
<dbReference type="EMBL" id="RAWG01000273">
    <property type="protein sequence ID" value="RKH36908.1"/>
    <property type="molecule type" value="Genomic_DNA"/>
</dbReference>
<name>A0A3A8MXE8_9BACT</name>
<gene>
    <name evidence="1" type="ORF">D7X12_31550</name>
</gene>
<accession>A0A3A8MXE8</accession>
<dbReference type="AlphaFoldDB" id="A0A3A8MXE8"/>
<protein>
    <submittedName>
        <fullName evidence="1">Exo-alpha-sialidase</fullName>
    </submittedName>
</protein>